<name>A0AAW1F1P9_ZOAVI</name>
<dbReference type="Proteomes" id="UP001488805">
    <property type="component" value="Unassembled WGS sequence"/>
</dbReference>
<dbReference type="AlphaFoldDB" id="A0AAW1F1P9"/>
<evidence type="ECO:0000256" key="1">
    <source>
        <dbReference type="SAM" id="MobiDB-lite"/>
    </source>
</evidence>
<evidence type="ECO:0000313" key="3">
    <source>
        <dbReference type="Proteomes" id="UP001488805"/>
    </source>
</evidence>
<protein>
    <submittedName>
        <fullName evidence="2">Uncharacterized protein</fullName>
    </submittedName>
</protein>
<accession>A0AAW1F1P9</accession>
<feature type="region of interest" description="Disordered" evidence="1">
    <location>
        <begin position="24"/>
        <end position="46"/>
    </location>
</feature>
<sequence length="117" mass="12842">MYSPTIHKVRRYVGYLAYPREMKPLKPPRHSSQHPGAHVASRHRENVTIRSCNKKPSEAPSAGVDRVAAQRVQPLDERCVEAPPYCRTSAPTFSSLSLDGVKYNGVAVSKLSASSAP</sequence>
<keyword evidence="3" id="KW-1185">Reference proteome</keyword>
<gene>
    <name evidence="2" type="ORF">VZT92_014124</name>
</gene>
<dbReference type="EMBL" id="JBCEZU010000112">
    <property type="protein sequence ID" value="KAK9527574.1"/>
    <property type="molecule type" value="Genomic_DNA"/>
</dbReference>
<evidence type="ECO:0000313" key="2">
    <source>
        <dbReference type="EMBL" id="KAK9527574.1"/>
    </source>
</evidence>
<organism evidence="2 3">
    <name type="scientific">Zoarces viviparus</name>
    <name type="common">Viviparous eelpout</name>
    <name type="synonym">Blennius viviparus</name>
    <dbReference type="NCBI Taxonomy" id="48416"/>
    <lineage>
        <taxon>Eukaryota</taxon>
        <taxon>Metazoa</taxon>
        <taxon>Chordata</taxon>
        <taxon>Craniata</taxon>
        <taxon>Vertebrata</taxon>
        <taxon>Euteleostomi</taxon>
        <taxon>Actinopterygii</taxon>
        <taxon>Neopterygii</taxon>
        <taxon>Teleostei</taxon>
        <taxon>Neoteleostei</taxon>
        <taxon>Acanthomorphata</taxon>
        <taxon>Eupercaria</taxon>
        <taxon>Perciformes</taxon>
        <taxon>Cottioidei</taxon>
        <taxon>Zoarcales</taxon>
        <taxon>Zoarcidae</taxon>
        <taxon>Zoarcinae</taxon>
        <taxon>Zoarces</taxon>
    </lineage>
</organism>
<reference evidence="2 3" key="1">
    <citation type="journal article" date="2024" name="Genome Biol. Evol.">
        <title>Chromosome-level genome assembly of the viviparous eelpout Zoarces viviparus.</title>
        <authorList>
            <person name="Fuhrmann N."/>
            <person name="Brasseur M.V."/>
            <person name="Bakowski C.E."/>
            <person name="Podsiadlowski L."/>
            <person name="Prost S."/>
            <person name="Krehenwinkel H."/>
            <person name="Mayer C."/>
        </authorList>
    </citation>
    <scope>NUCLEOTIDE SEQUENCE [LARGE SCALE GENOMIC DNA]</scope>
    <source>
        <strain evidence="2">NO-MEL_2022_Ind0_liver</strain>
    </source>
</reference>
<proteinExistence type="predicted"/>
<comment type="caution">
    <text evidence="2">The sequence shown here is derived from an EMBL/GenBank/DDBJ whole genome shotgun (WGS) entry which is preliminary data.</text>
</comment>